<accession>D0KYM0</accession>
<dbReference type="EMBL" id="CP001801">
    <property type="protein sequence ID" value="ACX95543.1"/>
    <property type="molecule type" value="Genomic_DNA"/>
</dbReference>
<protein>
    <recommendedName>
        <fullName evidence="3">Phage holin family protein</fullName>
    </recommendedName>
</protein>
<dbReference type="HOGENOM" id="CLU_1459392_0_0_6"/>
<name>D0KYM0_HALNC</name>
<dbReference type="STRING" id="555778.Hneap_0692"/>
<proteinExistence type="predicted"/>
<sequence>MPEFVIALLELLEAEGRALKQAIRRVSFGLVFLLTASALILTALGFLLAAGYLALAAALGSALAALIMGGVSLLLAGTLGFIAYRAPCANRIRLTIMANQSAPRSLDEAKQHFRQSWKDAVNDPLSVVRDTTRRFPWATIAVAGAAGILAERGLPIVFHTLKTTLKTHPEWLLLLAQQLISARKK</sequence>
<evidence type="ECO:0000313" key="1">
    <source>
        <dbReference type="EMBL" id="ACX95543.1"/>
    </source>
</evidence>
<dbReference type="InterPro" id="IPR009937">
    <property type="entry name" value="Phage_holin_3_6"/>
</dbReference>
<reference evidence="1 2" key="1">
    <citation type="submission" date="2009-10" db="EMBL/GenBank/DDBJ databases">
        <title>Complete sequence of Halothiobacillus neapolitanus c2.</title>
        <authorList>
            <consortium name="US DOE Joint Genome Institute"/>
            <person name="Lucas S."/>
            <person name="Copeland A."/>
            <person name="Lapidus A."/>
            <person name="Glavina del Rio T."/>
            <person name="Tice H."/>
            <person name="Bruce D."/>
            <person name="Goodwin L."/>
            <person name="Pitluck S."/>
            <person name="Davenport K."/>
            <person name="Brettin T."/>
            <person name="Detter J.C."/>
            <person name="Han C."/>
            <person name="Tapia R."/>
            <person name="Larimer F."/>
            <person name="Land M."/>
            <person name="Hauser L."/>
            <person name="Kyrpides N."/>
            <person name="Mikhailova N."/>
            <person name="Kerfeld C."/>
            <person name="Cannon G."/>
            <person name="Heinhort S."/>
        </authorList>
    </citation>
    <scope>NUCLEOTIDE SEQUENCE [LARGE SCALE GENOMIC DNA]</scope>
    <source>
        <strain evidence="2">ATCC 23641 / c2</strain>
    </source>
</reference>
<gene>
    <name evidence="1" type="ordered locus">Hneap_0692</name>
</gene>
<evidence type="ECO:0000313" key="2">
    <source>
        <dbReference type="Proteomes" id="UP000009102"/>
    </source>
</evidence>
<dbReference type="KEGG" id="hna:Hneap_0692"/>
<keyword evidence="2" id="KW-1185">Reference proteome</keyword>
<dbReference type="Proteomes" id="UP000009102">
    <property type="component" value="Chromosome"/>
</dbReference>
<organism evidence="1 2">
    <name type="scientific">Halothiobacillus neapolitanus (strain ATCC 23641 / DSM 15147 / CIP 104769 / NCIMB 8539 / c2)</name>
    <name type="common">Thiobacillus neapolitanus</name>
    <dbReference type="NCBI Taxonomy" id="555778"/>
    <lineage>
        <taxon>Bacteria</taxon>
        <taxon>Pseudomonadati</taxon>
        <taxon>Pseudomonadota</taxon>
        <taxon>Gammaproteobacteria</taxon>
        <taxon>Chromatiales</taxon>
        <taxon>Halothiobacillaceae</taxon>
        <taxon>Halothiobacillus</taxon>
    </lineage>
</organism>
<evidence type="ECO:0008006" key="3">
    <source>
        <dbReference type="Google" id="ProtNLM"/>
    </source>
</evidence>
<dbReference type="RefSeq" id="WP_012823579.1">
    <property type="nucleotide sequence ID" value="NC_013422.1"/>
</dbReference>
<dbReference type="AlphaFoldDB" id="D0KYM0"/>
<dbReference type="Pfam" id="PF07332">
    <property type="entry name" value="Phage_holin_3_6"/>
    <property type="match status" value="1"/>
</dbReference>